<dbReference type="InterPro" id="IPR036390">
    <property type="entry name" value="WH_DNA-bd_sf"/>
</dbReference>
<dbReference type="InterPro" id="IPR036527">
    <property type="entry name" value="SCP2_sterol-bd_dom_sf"/>
</dbReference>
<evidence type="ECO:0000256" key="2">
    <source>
        <dbReference type="ARBA" id="ARBA00023125"/>
    </source>
</evidence>
<evidence type="ECO:0000256" key="3">
    <source>
        <dbReference type="ARBA" id="ARBA00023163"/>
    </source>
</evidence>
<evidence type="ECO:0000313" key="6">
    <source>
        <dbReference type="EMBL" id="MBJ7602980.1"/>
    </source>
</evidence>
<evidence type="ECO:0000256" key="4">
    <source>
        <dbReference type="SAM" id="MobiDB-lite"/>
    </source>
</evidence>
<dbReference type="PROSITE" id="PS51118">
    <property type="entry name" value="HTH_HXLR"/>
    <property type="match status" value="1"/>
</dbReference>
<dbReference type="Gene3D" id="1.10.10.10">
    <property type="entry name" value="Winged helix-like DNA-binding domain superfamily/Winged helix DNA-binding domain"/>
    <property type="match status" value="1"/>
</dbReference>
<dbReference type="InterPro" id="IPR036388">
    <property type="entry name" value="WH-like_DNA-bd_sf"/>
</dbReference>
<dbReference type="Pfam" id="PF01638">
    <property type="entry name" value="HxlR"/>
    <property type="match status" value="1"/>
</dbReference>
<keyword evidence="2" id="KW-0238">DNA-binding</keyword>
<dbReference type="SUPFAM" id="SSF46785">
    <property type="entry name" value="Winged helix' DNA-binding domain"/>
    <property type="match status" value="1"/>
</dbReference>
<feature type="region of interest" description="Disordered" evidence="4">
    <location>
        <begin position="216"/>
        <end position="235"/>
    </location>
</feature>
<keyword evidence="3" id="KW-0804">Transcription</keyword>
<reference evidence="6 7" key="1">
    <citation type="submission" date="2020-10" db="EMBL/GenBank/DDBJ databases">
        <title>Ca. Dormibacterota MAGs.</title>
        <authorList>
            <person name="Montgomery K."/>
        </authorList>
    </citation>
    <scope>NUCLEOTIDE SEQUENCE [LARGE SCALE GENOMIC DNA]</scope>
    <source>
        <strain evidence="6">SC8811_S16_3</strain>
    </source>
</reference>
<evidence type="ECO:0000313" key="7">
    <source>
        <dbReference type="Proteomes" id="UP000620075"/>
    </source>
</evidence>
<dbReference type="InterPro" id="IPR002577">
    <property type="entry name" value="HTH_HxlR"/>
</dbReference>
<dbReference type="EMBL" id="JAEKNQ010000029">
    <property type="protein sequence ID" value="MBJ7602980.1"/>
    <property type="molecule type" value="Genomic_DNA"/>
</dbReference>
<dbReference type="PANTHER" id="PTHR33204:SF18">
    <property type="entry name" value="TRANSCRIPTIONAL REGULATORY PROTEIN"/>
    <property type="match status" value="1"/>
</dbReference>
<gene>
    <name evidence="6" type="ORF">JF888_07300</name>
</gene>
<dbReference type="GO" id="GO:0003677">
    <property type="term" value="F:DNA binding"/>
    <property type="evidence" value="ECO:0007669"/>
    <property type="project" value="UniProtKB-KW"/>
</dbReference>
<comment type="caution">
    <text evidence="6">The sequence shown here is derived from an EMBL/GenBank/DDBJ whole genome shotgun (WGS) entry which is preliminary data.</text>
</comment>
<keyword evidence="1" id="KW-0805">Transcription regulation</keyword>
<name>A0A934KDV9_9BACT</name>
<dbReference type="RefSeq" id="WP_338178226.1">
    <property type="nucleotide sequence ID" value="NZ_JAEKNQ010000029.1"/>
</dbReference>
<evidence type="ECO:0000259" key="5">
    <source>
        <dbReference type="PROSITE" id="PS51118"/>
    </source>
</evidence>
<protein>
    <submittedName>
        <fullName evidence="6">Transcriptional regulator</fullName>
    </submittedName>
</protein>
<evidence type="ECO:0000256" key="1">
    <source>
        <dbReference type="ARBA" id="ARBA00023015"/>
    </source>
</evidence>
<dbReference type="AlphaFoldDB" id="A0A934KDV9"/>
<dbReference type="PANTHER" id="PTHR33204">
    <property type="entry name" value="TRANSCRIPTIONAL REGULATOR, MARR FAMILY"/>
    <property type="match status" value="1"/>
</dbReference>
<feature type="domain" description="HTH hxlR-type" evidence="5">
    <location>
        <begin position="11"/>
        <end position="109"/>
    </location>
</feature>
<dbReference type="SUPFAM" id="SSF55718">
    <property type="entry name" value="SCP-like"/>
    <property type="match status" value="1"/>
</dbReference>
<dbReference type="Proteomes" id="UP000620075">
    <property type="component" value="Unassembled WGS sequence"/>
</dbReference>
<dbReference type="Gene3D" id="3.30.1050.10">
    <property type="entry name" value="SCP2 sterol-binding domain"/>
    <property type="match status" value="1"/>
</dbReference>
<sequence>MVNGRTYGDPCGIARALDLIGERWALLVVRELVLGPKRFTDLRAGLPNLSPDVLAQRLRDLERVGVLRRRRLPPPAGSRVYELTEWGRELEPVVLALGRWGSRAPFPPGDAHLGVDAVMLALLTLFDPSAAAGLSADYELELGEQTFHAEVSDGQLELARGRAETPDAVIETDPGTLASALWHGRPLADAQRAGAIKIGGSRPAVERFFSLFTPPESAAAETPSGPGWAGSANRS</sequence>
<organism evidence="6 7">
    <name type="scientific">Candidatus Dormiibacter inghamiae</name>
    <dbReference type="NCBI Taxonomy" id="3127013"/>
    <lineage>
        <taxon>Bacteria</taxon>
        <taxon>Bacillati</taxon>
        <taxon>Candidatus Dormiibacterota</taxon>
        <taxon>Candidatus Dormibacteria</taxon>
        <taxon>Candidatus Dormibacterales</taxon>
        <taxon>Candidatus Dormibacteraceae</taxon>
        <taxon>Candidatus Dormiibacter</taxon>
    </lineage>
</organism>
<proteinExistence type="predicted"/>
<accession>A0A934KDV9</accession>